<keyword evidence="2" id="KW-0808">Transferase</keyword>
<dbReference type="InterPro" id="IPR010559">
    <property type="entry name" value="Sig_transdc_His_kin_internal"/>
</dbReference>
<keyword evidence="2" id="KW-0418">Kinase</keyword>
<dbReference type="Pfam" id="PF06580">
    <property type="entry name" value="His_kinase"/>
    <property type="match status" value="1"/>
</dbReference>
<accession>A0A8I1IJV8</accession>
<dbReference type="GO" id="GO:0016020">
    <property type="term" value="C:membrane"/>
    <property type="evidence" value="ECO:0007669"/>
    <property type="project" value="InterPro"/>
</dbReference>
<sequence>MAEVIGAFGKCFRISLSYGREQISMGQEVEHVSAYVKVQQFRFRNSFEWICEVEEDICGFMYPTNHPAARRKCYLPRLKRAHRPWLYHVIRHKGRRYVAFDGQ</sequence>
<gene>
    <name evidence="2" type="ORF">JDW19_03685</name>
</gene>
<evidence type="ECO:0000313" key="3">
    <source>
        <dbReference type="Proteomes" id="UP000650605"/>
    </source>
</evidence>
<comment type="caution">
    <text evidence="2">The sequence shown here is derived from an EMBL/GenBank/DDBJ whole genome shotgun (WGS) entry which is preliminary data.</text>
</comment>
<reference evidence="2" key="1">
    <citation type="submission" date="2020-12" db="EMBL/GenBank/DDBJ databases">
        <title>Paenibacillus polymyxa LMG 27872: a double-edged sword.</title>
        <authorList>
            <person name="Langendries S."/>
            <person name="Garcia Mendez S."/>
            <person name="Beirinckx S."/>
            <person name="Viaene T."/>
            <person name="Baeyen S."/>
            <person name="Goeminne G."/>
            <person name="Willems A."/>
            <person name="Debode J."/>
            <person name="Goormachtig S."/>
        </authorList>
    </citation>
    <scope>NUCLEOTIDE SEQUENCE</scope>
    <source>
        <strain evidence="2">LMG 27872</strain>
    </source>
</reference>
<protein>
    <submittedName>
        <fullName evidence="2">Histidine kinase</fullName>
    </submittedName>
</protein>
<organism evidence="2 3">
    <name type="scientific">Paenibacillus polymyxa</name>
    <name type="common">Bacillus polymyxa</name>
    <dbReference type="NCBI Taxonomy" id="1406"/>
    <lineage>
        <taxon>Bacteria</taxon>
        <taxon>Bacillati</taxon>
        <taxon>Bacillota</taxon>
        <taxon>Bacilli</taxon>
        <taxon>Bacillales</taxon>
        <taxon>Paenibacillaceae</taxon>
        <taxon>Paenibacillus</taxon>
    </lineage>
</organism>
<dbReference type="EMBL" id="JAEHFQ010000001">
    <property type="protein sequence ID" value="MBM0632234.1"/>
    <property type="molecule type" value="Genomic_DNA"/>
</dbReference>
<proteinExistence type="predicted"/>
<feature type="domain" description="Signal transduction histidine kinase internal region" evidence="1">
    <location>
        <begin position="2"/>
        <end position="46"/>
    </location>
</feature>
<dbReference type="Proteomes" id="UP000650605">
    <property type="component" value="Unassembled WGS sequence"/>
</dbReference>
<evidence type="ECO:0000259" key="1">
    <source>
        <dbReference type="Pfam" id="PF06580"/>
    </source>
</evidence>
<evidence type="ECO:0000313" key="2">
    <source>
        <dbReference type="EMBL" id="MBM0632234.1"/>
    </source>
</evidence>
<name>A0A8I1IJV8_PAEPO</name>
<dbReference type="AlphaFoldDB" id="A0A8I1IJV8"/>
<dbReference type="GO" id="GO:0000155">
    <property type="term" value="F:phosphorelay sensor kinase activity"/>
    <property type="evidence" value="ECO:0007669"/>
    <property type="project" value="InterPro"/>
</dbReference>